<dbReference type="AlphaFoldDB" id="A0A9Q3P0K2"/>
<organism evidence="1 2">
    <name type="scientific">Austropuccinia psidii MF-1</name>
    <dbReference type="NCBI Taxonomy" id="1389203"/>
    <lineage>
        <taxon>Eukaryota</taxon>
        <taxon>Fungi</taxon>
        <taxon>Dikarya</taxon>
        <taxon>Basidiomycota</taxon>
        <taxon>Pucciniomycotina</taxon>
        <taxon>Pucciniomycetes</taxon>
        <taxon>Pucciniales</taxon>
        <taxon>Sphaerophragmiaceae</taxon>
        <taxon>Austropuccinia</taxon>
    </lineage>
</organism>
<accession>A0A9Q3P0K2</accession>
<sequence length="106" mass="12352">MQRHSRPHKPFAHHDLTYPLTISAGFEKGMNQEQRFATNDLLSKEASKPPPHIRLFKQEVPPEQHKCRDIKSMKTLALGTILNVLESRFGCRWETHSMFVNILLFN</sequence>
<proteinExistence type="predicted"/>
<evidence type="ECO:0000313" key="2">
    <source>
        <dbReference type="Proteomes" id="UP000765509"/>
    </source>
</evidence>
<comment type="caution">
    <text evidence="1">The sequence shown here is derived from an EMBL/GenBank/DDBJ whole genome shotgun (WGS) entry which is preliminary data.</text>
</comment>
<evidence type="ECO:0000313" key="1">
    <source>
        <dbReference type="EMBL" id="MBW0547383.1"/>
    </source>
</evidence>
<protein>
    <submittedName>
        <fullName evidence="1">Uncharacterized protein</fullName>
    </submittedName>
</protein>
<reference evidence="1" key="1">
    <citation type="submission" date="2021-03" db="EMBL/GenBank/DDBJ databases">
        <title>Draft genome sequence of rust myrtle Austropuccinia psidii MF-1, a brazilian biotype.</title>
        <authorList>
            <person name="Quecine M.C."/>
            <person name="Pachon D.M.R."/>
            <person name="Bonatelli M.L."/>
            <person name="Correr F.H."/>
            <person name="Franceschini L.M."/>
            <person name="Leite T.F."/>
            <person name="Margarido G.R.A."/>
            <person name="Almeida C.A."/>
            <person name="Ferrarezi J.A."/>
            <person name="Labate C.A."/>
        </authorList>
    </citation>
    <scope>NUCLEOTIDE SEQUENCE</scope>
    <source>
        <strain evidence="1">MF-1</strain>
    </source>
</reference>
<dbReference type="EMBL" id="AVOT02052473">
    <property type="protein sequence ID" value="MBW0547383.1"/>
    <property type="molecule type" value="Genomic_DNA"/>
</dbReference>
<name>A0A9Q3P0K2_9BASI</name>
<gene>
    <name evidence="1" type="ORF">O181_087098</name>
</gene>
<dbReference type="Proteomes" id="UP000765509">
    <property type="component" value="Unassembled WGS sequence"/>
</dbReference>
<keyword evidence="2" id="KW-1185">Reference proteome</keyword>